<evidence type="ECO:0000256" key="1">
    <source>
        <dbReference type="SAM" id="MobiDB-lite"/>
    </source>
</evidence>
<dbReference type="RefSeq" id="XP_002771408.1">
    <property type="nucleotide sequence ID" value="XM_002771362.1"/>
</dbReference>
<dbReference type="GeneID" id="9052163"/>
<evidence type="ECO:0000313" key="3">
    <source>
        <dbReference type="Proteomes" id="UP000007800"/>
    </source>
</evidence>
<reference evidence="2 3" key="1">
    <citation type="submission" date="2008-07" db="EMBL/GenBank/DDBJ databases">
        <authorList>
            <person name="El-Sayed N."/>
            <person name="Caler E."/>
            <person name="Inman J."/>
            <person name="Amedeo P."/>
            <person name="Hass B."/>
            <person name="Wortman J."/>
        </authorList>
    </citation>
    <scope>NUCLEOTIDE SEQUENCE [LARGE SCALE GENOMIC DNA]</scope>
    <source>
        <strain evidence="3">ATCC 50983 / TXsc</strain>
    </source>
</reference>
<proteinExistence type="predicted"/>
<dbReference type="Proteomes" id="UP000007800">
    <property type="component" value="Unassembled WGS sequence"/>
</dbReference>
<organism evidence="3">
    <name type="scientific">Perkinsus marinus (strain ATCC 50983 / TXsc)</name>
    <dbReference type="NCBI Taxonomy" id="423536"/>
    <lineage>
        <taxon>Eukaryota</taxon>
        <taxon>Sar</taxon>
        <taxon>Alveolata</taxon>
        <taxon>Perkinsozoa</taxon>
        <taxon>Perkinsea</taxon>
        <taxon>Perkinsida</taxon>
        <taxon>Perkinsidae</taxon>
        <taxon>Perkinsus</taxon>
    </lineage>
</organism>
<name>C5LJA8_PERM5</name>
<sequence>MPREPGRPYREEDPSDGPSAHKGHHGHGDLEEAAFDLFRRILFPESHEHHPGEHHTEDLAELLRLLDSIGHSREFEEVLKEVEFYHPGIIEHLKHDDGGHEYVQGLYRRHTEESFDPSEWELDHGVGGEAATHWWDGGNDNTHSHEGDRPEYHSWDHRAEDHYWWHEKEGHPWEDHDQHWSHSREDHHWLPSAEDHPWDQAHDQRYGEFCILS</sequence>
<keyword evidence="3" id="KW-1185">Reference proteome</keyword>
<feature type="compositionally biased region" description="Basic and acidic residues" evidence="1">
    <location>
        <begin position="1"/>
        <end position="12"/>
    </location>
</feature>
<dbReference type="InParanoid" id="C5LJA8"/>
<evidence type="ECO:0000313" key="2">
    <source>
        <dbReference type="EMBL" id="EER03224.1"/>
    </source>
</evidence>
<dbReference type="AlphaFoldDB" id="C5LJA8"/>
<gene>
    <name evidence="2" type="ORF">Pmar_PMAR020002</name>
</gene>
<accession>C5LJA8</accession>
<dbReference type="OMA" id="NTHSHEG"/>
<feature type="region of interest" description="Disordered" evidence="1">
    <location>
        <begin position="1"/>
        <end position="27"/>
    </location>
</feature>
<protein>
    <submittedName>
        <fullName evidence="2">Uncharacterized protein</fullName>
    </submittedName>
</protein>
<dbReference type="EMBL" id="GG682368">
    <property type="protein sequence ID" value="EER03224.1"/>
    <property type="molecule type" value="Genomic_DNA"/>
</dbReference>